<feature type="transmembrane region" description="Helical" evidence="1">
    <location>
        <begin position="58"/>
        <end position="77"/>
    </location>
</feature>
<feature type="transmembrane region" description="Helical" evidence="1">
    <location>
        <begin position="89"/>
        <end position="112"/>
    </location>
</feature>
<keyword evidence="3" id="KW-1185">Reference proteome</keyword>
<dbReference type="Proteomes" id="UP000654075">
    <property type="component" value="Unassembled WGS sequence"/>
</dbReference>
<evidence type="ECO:0008006" key="4">
    <source>
        <dbReference type="Google" id="ProtNLM"/>
    </source>
</evidence>
<evidence type="ECO:0000256" key="1">
    <source>
        <dbReference type="SAM" id="Phobius"/>
    </source>
</evidence>
<keyword evidence="1" id="KW-0472">Membrane</keyword>
<feature type="transmembrane region" description="Helical" evidence="1">
    <location>
        <begin position="20"/>
        <end position="43"/>
    </location>
</feature>
<feature type="transmembrane region" description="Helical" evidence="1">
    <location>
        <begin position="124"/>
        <end position="147"/>
    </location>
</feature>
<dbReference type="OrthoDB" id="10009520at2759"/>
<dbReference type="AlphaFoldDB" id="A0A813DGH7"/>
<organism evidence="2 3">
    <name type="scientific">Polarella glacialis</name>
    <name type="common">Dinoflagellate</name>
    <dbReference type="NCBI Taxonomy" id="89957"/>
    <lineage>
        <taxon>Eukaryota</taxon>
        <taxon>Sar</taxon>
        <taxon>Alveolata</taxon>
        <taxon>Dinophyceae</taxon>
        <taxon>Suessiales</taxon>
        <taxon>Suessiaceae</taxon>
        <taxon>Polarella</taxon>
    </lineage>
</organism>
<accession>A0A813DGH7</accession>
<sequence length="341" mass="36853">MGNAQTCRCQCNCERECTQFISVVCTLGWLVVSALFLLPYIWANPFNGVNDGSCSHPGVMQVAVVFPAIFFLLSLCYSRSFVKGTSASLFFNVMLTQGVLVVAAVLAIYLLADQTGCTDDSSTFAISAAVLVLAPLSCVAFVLCISLGNSLCGQRSRNAEDGRAYDHHAREPPPVRVRTSQRLLREAFVLGDFFVADLLLDYRGRASNPLWRMYRCLILGFTRCQLRCSCLAGSSAKKASSSGKTKPGIGRASLCYVYEDEEAAELPIHYLTRGALLREYGSGEGAVSTAGAAAAAAQSCFCSRQRLRSLPELTDERRSRLLRDLADCGRVSLGSLSAVNA</sequence>
<comment type="caution">
    <text evidence="2">The sequence shown here is derived from an EMBL/GenBank/DDBJ whole genome shotgun (WGS) entry which is preliminary data.</text>
</comment>
<keyword evidence="1" id="KW-1133">Transmembrane helix</keyword>
<name>A0A813DGH7_POLGL</name>
<evidence type="ECO:0000313" key="3">
    <source>
        <dbReference type="Proteomes" id="UP000654075"/>
    </source>
</evidence>
<evidence type="ECO:0000313" key="2">
    <source>
        <dbReference type="EMBL" id="CAE8587018.1"/>
    </source>
</evidence>
<keyword evidence="1" id="KW-0812">Transmembrane</keyword>
<reference evidence="2" key="1">
    <citation type="submission" date="2021-02" db="EMBL/GenBank/DDBJ databases">
        <authorList>
            <person name="Dougan E. K."/>
            <person name="Rhodes N."/>
            <person name="Thang M."/>
            <person name="Chan C."/>
        </authorList>
    </citation>
    <scope>NUCLEOTIDE SEQUENCE</scope>
</reference>
<proteinExistence type="predicted"/>
<dbReference type="EMBL" id="CAJNNV010002331">
    <property type="protein sequence ID" value="CAE8587018.1"/>
    <property type="molecule type" value="Genomic_DNA"/>
</dbReference>
<protein>
    <recommendedName>
        <fullName evidence="4">Transmembrane protein</fullName>
    </recommendedName>
</protein>
<gene>
    <name evidence="2" type="ORF">PGLA1383_LOCUS5861</name>
</gene>
<feature type="non-terminal residue" evidence="2">
    <location>
        <position position="1"/>
    </location>
</feature>